<evidence type="ECO:0000313" key="1">
    <source>
        <dbReference type="EMBL" id="MBP2415899.1"/>
    </source>
</evidence>
<dbReference type="EMBL" id="JAGIOB010000001">
    <property type="protein sequence ID" value="MBP2415899.1"/>
    <property type="molecule type" value="Genomic_DNA"/>
</dbReference>
<keyword evidence="2" id="KW-1185">Reference proteome</keyword>
<accession>A0ABS4Z4C3</accession>
<reference evidence="1 2" key="1">
    <citation type="submission" date="2021-03" db="EMBL/GenBank/DDBJ databases">
        <title>Sequencing the genomes of 1000 actinobacteria strains.</title>
        <authorList>
            <person name="Klenk H.-P."/>
        </authorList>
    </citation>
    <scope>NUCLEOTIDE SEQUENCE [LARGE SCALE GENOMIC DNA]</scope>
    <source>
        <strain evidence="1 2">DSM 12936</strain>
    </source>
</reference>
<dbReference type="Proteomes" id="UP000758168">
    <property type="component" value="Unassembled WGS sequence"/>
</dbReference>
<comment type="caution">
    <text evidence="1">The sequence shown here is derived from an EMBL/GenBank/DDBJ whole genome shotgun (WGS) entry which is preliminary data.</text>
</comment>
<dbReference type="Pfam" id="PF21820">
    <property type="entry name" value="DUF6886"/>
    <property type="match status" value="1"/>
</dbReference>
<gene>
    <name evidence="1" type="ORF">JOF54_000821</name>
</gene>
<proteinExistence type="predicted"/>
<organism evidence="1 2">
    <name type="scientific">Microlunatus capsulatus</name>
    <dbReference type="NCBI Taxonomy" id="99117"/>
    <lineage>
        <taxon>Bacteria</taxon>
        <taxon>Bacillati</taxon>
        <taxon>Actinomycetota</taxon>
        <taxon>Actinomycetes</taxon>
        <taxon>Propionibacteriales</taxon>
        <taxon>Propionibacteriaceae</taxon>
        <taxon>Microlunatus</taxon>
    </lineage>
</organism>
<sequence length="177" mass="19719">MRPEPGQVLHFSEDPHLRRFEPRVAPTSAEREPLVWAVDAANAPSYWFPRECPRAMAWVRPGTTAEDRLAVLGPAADRVHVVEHGWLRRILAVRLYAYRFDAAAFRPLGEPEPHAFVADRAVVPLGPPEPVADLLGLHAEAGVEVRLVRDLWPWWRTVTASTAGFSGIRLRNAATPG</sequence>
<evidence type="ECO:0000313" key="2">
    <source>
        <dbReference type="Proteomes" id="UP000758168"/>
    </source>
</evidence>
<dbReference type="InterPro" id="IPR049253">
    <property type="entry name" value="DUF6886"/>
</dbReference>
<dbReference type="RefSeq" id="WP_210053217.1">
    <property type="nucleotide sequence ID" value="NZ_BAAAMH010000021.1"/>
</dbReference>
<protein>
    <submittedName>
        <fullName evidence="1">Uncharacterized protein</fullName>
    </submittedName>
</protein>
<name>A0ABS4Z4C3_9ACTN</name>